<dbReference type="InterPro" id="IPR018121">
    <property type="entry name" value="7-in-absentia-prot_TRAF-dom"/>
</dbReference>
<evidence type="ECO:0000313" key="12">
    <source>
        <dbReference type="EMBL" id="AGM32764.1"/>
    </source>
</evidence>
<keyword evidence="4" id="KW-0808">Transferase</keyword>
<dbReference type="Pfam" id="PF03145">
    <property type="entry name" value="Sina_TRAF"/>
    <property type="match status" value="1"/>
</dbReference>
<evidence type="ECO:0000256" key="1">
    <source>
        <dbReference type="ARBA" id="ARBA00000900"/>
    </source>
</evidence>
<keyword evidence="7 10" id="KW-0833">Ubl conjugation pathway</keyword>
<feature type="domain" description="SIAH-type" evidence="11">
    <location>
        <begin position="4"/>
        <end position="67"/>
    </location>
</feature>
<comment type="function">
    <text evidence="10">E3 ubiquitin-protein ligase that mediates ubiquitination and subsequent proteasomal degradation of target proteins. E3 ubiquitin ligases accept ubiquitin from an E2 ubiquitin-conjugating enzyme in the form of a thioester and then directly transfers the ubiquitin to targeted substrates.</text>
</comment>
<dbReference type="SUPFAM" id="SSF49599">
    <property type="entry name" value="TRAF domain-like"/>
    <property type="match status" value="1"/>
</dbReference>
<evidence type="ECO:0000259" key="11">
    <source>
        <dbReference type="PROSITE" id="PS51081"/>
    </source>
</evidence>
<dbReference type="PROSITE" id="PS51081">
    <property type="entry name" value="ZF_SIAH"/>
    <property type="match status" value="1"/>
</dbReference>
<evidence type="ECO:0000256" key="9">
    <source>
        <dbReference type="PROSITE-ProRule" id="PRU00455"/>
    </source>
</evidence>
<evidence type="ECO:0000256" key="5">
    <source>
        <dbReference type="ARBA" id="ARBA00022723"/>
    </source>
</evidence>
<dbReference type="GO" id="GO:0031624">
    <property type="term" value="F:ubiquitin conjugating enzyme binding"/>
    <property type="evidence" value="ECO:0007669"/>
    <property type="project" value="TreeGrafter"/>
</dbReference>
<dbReference type="Gene3D" id="2.60.210.10">
    <property type="entry name" value="Apoptosis, Tumor Necrosis Factor Receptor Associated Protein 2, Chain A"/>
    <property type="match status" value="1"/>
</dbReference>
<keyword evidence="5 10" id="KW-0479">Metal-binding</keyword>
<evidence type="ECO:0000256" key="10">
    <source>
        <dbReference type="RuleBase" id="RU201113"/>
    </source>
</evidence>
<dbReference type="InterPro" id="IPR013010">
    <property type="entry name" value="Znf_SIAH"/>
</dbReference>
<evidence type="ECO:0000256" key="2">
    <source>
        <dbReference type="ARBA" id="ARBA00004906"/>
    </source>
</evidence>
<evidence type="ECO:0000256" key="7">
    <source>
        <dbReference type="ARBA" id="ARBA00022786"/>
    </source>
</evidence>
<evidence type="ECO:0000256" key="4">
    <source>
        <dbReference type="ARBA" id="ARBA00022679"/>
    </source>
</evidence>
<dbReference type="UniPathway" id="UPA00143"/>
<evidence type="ECO:0000256" key="6">
    <source>
        <dbReference type="ARBA" id="ARBA00022771"/>
    </source>
</evidence>
<comment type="similarity">
    <text evidence="3 10">Belongs to the SINA (Seven in absentia) family.</text>
</comment>
<organism evidence="12">
    <name type="scientific">Coptotermes formosanus</name>
    <name type="common">Formosan subterranean termite</name>
    <dbReference type="NCBI Taxonomy" id="36987"/>
    <lineage>
        <taxon>Eukaryota</taxon>
        <taxon>Metazoa</taxon>
        <taxon>Ecdysozoa</taxon>
        <taxon>Arthropoda</taxon>
        <taxon>Hexapoda</taxon>
        <taxon>Insecta</taxon>
        <taxon>Pterygota</taxon>
        <taxon>Neoptera</taxon>
        <taxon>Polyneoptera</taxon>
        <taxon>Dictyoptera</taxon>
        <taxon>Blattodea</taxon>
        <taxon>Blattoidea</taxon>
        <taxon>Termitoidae</taxon>
        <taxon>Rhinotermitidae</taxon>
        <taxon>Coptotermes</taxon>
    </lineage>
</organism>
<accession>R4UKV2</accession>
<dbReference type="GO" id="GO:0043161">
    <property type="term" value="P:proteasome-mediated ubiquitin-dependent protein catabolic process"/>
    <property type="evidence" value="ECO:0007669"/>
    <property type="project" value="TreeGrafter"/>
</dbReference>
<dbReference type="EMBL" id="KC740940">
    <property type="protein sequence ID" value="AGM32764.1"/>
    <property type="molecule type" value="mRNA"/>
</dbReference>
<dbReference type="GO" id="GO:0016567">
    <property type="term" value="P:protein ubiquitination"/>
    <property type="evidence" value="ECO:0007669"/>
    <property type="project" value="UniProtKB-UniPathway"/>
</dbReference>
<evidence type="ECO:0000256" key="8">
    <source>
        <dbReference type="ARBA" id="ARBA00022833"/>
    </source>
</evidence>
<comment type="pathway">
    <text evidence="2 10">Protein modification; protein ubiquitination.</text>
</comment>
<keyword evidence="6 9" id="KW-0863">Zinc-finger</keyword>
<dbReference type="EC" id="2.3.2.27" evidence="10"/>
<evidence type="ECO:0000256" key="3">
    <source>
        <dbReference type="ARBA" id="ARBA00009119"/>
    </source>
</evidence>
<protein>
    <recommendedName>
        <fullName evidence="10">E3 ubiquitin-protein ligase</fullName>
        <ecNumber evidence="10">2.3.2.27</ecNumber>
    </recommendedName>
</protein>
<comment type="domain">
    <text evidence="10">The RING-type zinc finger domain is essential for ubiquitin ligase activity.</text>
</comment>
<comment type="domain">
    <text evidence="10">The SBD domain (substrate-binding domain) mediates the interaction with substrate proteins. It is related to the TRAF family.</text>
</comment>
<dbReference type="InterPro" id="IPR004162">
    <property type="entry name" value="SINA-like_animal"/>
</dbReference>
<dbReference type="InterPro" id="IPR013083">
    <property type="entry name" value="Znf_RING/FYVE/PHD"/>
</dbReference>
<reference evidence="12" key="1">
    <citation type="submission" date="2013-03" db="EMBL/GenBank/DDBJ databases">
        <title>Immune-Related transcriptome of Coptotermes formosanus Shiraki workers: the defense mechanism.</title>
        <authorList>
            <person name="Hussain A."/>
            <person name="Li Y.F."/>
            <person name="Wen S.Y."/>
        </authorList>
    </citation>
    <scope>NUCLEOTIDE SEQUENCE</scope>
</reference>
<sequence length="195" mass="22997">MARQIEYPCVYWRSGCTEKVTLDLKTKHESACPYNQYRCPLIKVPVVNCSWTGNLQNLKKHLTEVHKEWTHEYKGSFVTGLVDIKPSRRYCYIILAYGEIFYRYFSVKNDNLYGVLQHIGPKENAAKFRYKVTFDNKNDTGSITICHVARNFEESMDEIRETGRCVKLHFDVVKSFVNLKNNLKFQMEIFRNESK</sequence>
<comment type="catalytic activity">
    <reaction evidence="1 10">
        <text>S-ubiquitinyl-[E2 ubiquitin-conjugating enzyme]-L-cysteine + [acceptor protein]-L-lysine = [E2 ubiquitin-conjugating enzyme]-L-cysteine + N(6)-ubiquitinyl-[acceptor protein]-L-lysine.</text>
        <dbReference type="EC" id="2.3.2.27"/>
    </reaction>
</comment>
<dbReference type="Gene3D" id="3.30.40.10">
    <property type="entry name" value="Zinc/RING finger domain, C3HC4 (zinc finger)"/>
    <property type="match status" value="1"/>
</dbReference>
<dbReference type="GO" id="GO:0005737">
    <property type="term" value="C:cytoplasm"/>
    <property type="evidence" value="ECO:0007669"/>
    <property type="project" value="InterPro"/>
</dbReference>
<name>R4UKV2_COPFO</name>
<dbReference type="GO" id="GO:0061630">
    <property type="term" value="F:ubiquitin protein ligase activity"/>
    <property type="evidence" value="ECO:0007669"/>
    <property type="project" value="UniProtKB-EC"/>
</dbReference>
<dbReference type="GO" id="GO:0008270">
    <property type="term" value="F:zinc ion binding"/>
    <property type="evidence" value="ECO:0007669"/>
    <property type="project" value="UniProtKB-KW"/>
</dbReference>
<proteinExistence type="evidence at transcript level"/>
<dbReference type="PANTHER" id="PTHR45877">
    <property type="entry name" value="E3 UBIQUITIN-PROTEIN LIGASE SIAH2"/>
    <property type="match status" value="1"/>
</dbReference>
<dbReference type="FunFam" id="3.30.40.10:FF:000041">
    <property type="entry name" value="E3 ubiquitin-protein ligase SINAT3"/>
    <property type="match status" value="1"/>
</dbReference>
<keyword evidence="8 10" id="KW-0862">Zinc</keyword>
<dbReference type="Pfam" id="PF21361">
    <property type="entry name" value="Sina_ZnF"/>
    <property type="match status" value="1"/>
</dbReference>
<dbReference type="InterPro" id="IPR008974">
    <property type="entry name" value="TRAF-like"/>
</dbReference>
<dbReference type="PANTHER" id="PTHR45877:SF2">
    <property type="entry name" value="E3 UBIQUITIN-PROTEIN LIGASE SINA-RELATED"/>
    <property type="match status" value="1"/>
</dbReference>
<dbReference type="AlphaFoldDB" id="R4UKV2"/>